<feature type="domain" description="HTH lysR-type" evidence="5">
    <location>
        <begin position="3"/>
        <end position="60"/>
    </location>
</feature>
<dbReference type="SUPFAM" id="SSF53850">
    <property type="entry name" value="Periplasmic binding protein-like II"/>
    <property type="match status" value="1"/>
</dbReference>
<dbReference type="Gene3D" id="1.10.10.10">
    <property type="entry name" value="Winged helix-like DNA-binding domain superfamily/Winged helix DNA-binding domain"/>
    <property type="match status" value="1"/>
</dbReference>
<keyword evidence="2" id="KW-0805">Transcription regulation</keyword>
<dbReference type="GO" id="GO:0003677">
    <property type="term" value="F:DNA binding"/>
    <property type="evidence" value="ECO:0007669"/>
    <property type="project" value="UniProtKB-KW"/>
</dbReference>
<gene>
    <name evidence="6" type="ORF">GOQ09_18105</name>
</gene>
<protein>
    <submittedName>
        <fullName evidence="6">LysR family transcriptional regulator</fullName>
    </submittedName>
</protein>
<dbReference type="PANTHER" id="PTHR30419:SF2">
    <property type="entry name" value="LYSR FAMILY TRANSCRIPTIONAL REGULATOR"/>
    <property type="match status" value="1"/>
</dbReference>
<name>A0A6I6HL08_VARPD</name>
<dbReference type="Gene3D" id="3.40.190.290">
    <property type="match status" value="1"/>
</dbReference>
<evidence type="ECO:0000256" key="4">
    <source>
        <dbReference type="ARBA" id="ARBA00023163"/>
    </source>
</evidence>
<dbReference type="InterPro" id="IPR005119">
    <property type="entry name" value="LysR_subst-bd"/>
</dbReference>
<dbReference type="FunFam" id="1.10.10.10:FF:000001">
    <property type="entry name" value="LysR family transcriptional regulator"/>
    <property type="match status" value="1"/>
</dbReference>
<keyword evidence="4" id="KW-0804">Transcription</keyword>
<evidence type="ECO:0000256" key="3">
    <source>
        <dbReference type="ARBA" id="ARBA00023125"/>
    </source>
</evidence>
<dbReference type="InterPro" id="IPR036388">
    <property type="entry name" value="WH-like_DNA-bd_sf"/>
</dbReference>
<dbReference type="CDD" id="cd08421">
    <property type="entry name" value="PBP2_LTTR_like_1"/>
    <property type="match status" value="1"/>
</dbReference>
<accession>A0A6I6HL08</accession>
<dbReference type="GO" id="GO:0003700">
    <property type="term" value="F:DNA-binding transcription factor activity"/>
    <property type="evidence" value="ECO:0007669"/>
    <property type="project" value="InterPro"/>
</dbReference>
<evidence type="ECO:0000313" key="6">
    <source>
        <dbReference type="EMBL" id="QGW83374.1"/>
    </source>
</evidence>
<dbReference type="AlphaFoldDB" id="A0A6I6HL08"/>
<evidence type="ECO:0000256" key="1">
    <source>
        <dbReference type="ARBA" id="ARBA00009437"/>
    </source>
</evidence>
<sequence length="301" mass="33007">MRFDLTDLRLFLHVVEAGSLTAGAQRSHMTLASASQRVRGMEDALGSPLLTRHAQGVRPTEAGRTLLHHARVVLQQMERMRGELGEYGQGLKGHVRFMCGTSALNEHLPEVLSRFLAQHPRISVDLEERPSPDSVEALRAGLCDIGIVSDAVSTEGLECHAFRRDDLVLVMPRGHALAGRRRVHLAEVADSEFVGLTEDSALQRLVTQHARAMGKQLAYRVRVRNFEAVCGMVEHGIGVGIVPQTAAVRCSRSMKIARAGLSDAWAERTLMACVRSSEDLPLNARRMLEHLLAPPENAAAK</sequence>
<organism evidence="6 7">
    <name type="scientific">Variovorax paradoxus</name>
    <dbReference type="NCBI Taxonomy" id="34073"/>
    <lineage>
        <taxon>Bacteria</taxon>
        <taxon>Pseudomonadati</taxon>
        <taxon>Pseudomonadota</taxon>
        <taxon>Betaproteobacteria</taxon>
        <taxon>Burkholderiales</taxon>
        <taxon>Comamonadaceae</taxon>
        <taxon>Variovorax</taxon>
    </lineage>
</organism>
<dbReference type="PROSITE" id="PS50931">
    <property type="entry name" value="HTH_LYSR"/>
    <property type="match status" value="1"/>
</dbReference>
<comment type="similarity">
    <text evidence="1">Belongs to the LysR transcriptional regulatory family.</text>
</comment>
<dbReference type="GO" id="GO:0005829">
    <property type="term" value="C:cytosol"/>
    <property type="evidence" value="ECO:0007669"/>
    <property type="project" value="TreeGrafter"/>
</dbReference>
<dbReference type="SUPFAM" id="SSF46785">
    <property type="entry name" value="Winged helix' DNA-binding domain"/>
    <property type="match status" value="1"/>
</dbReference>
<keyword evidence="3" id="KW-0238">DNA-binding</keyword>
<dbReference type="RefSeq" id="WP_157614777.1">
    <property type="nucleotide sequence ID" value="NZ_CP046622.1"/>
</dbReference>
<dbReference type="EMBL" id="CP046622">
    <property type="protein sequence ID" value="QGW83374.1"/>
    <property type="molecule type" value="Genomic_DNA"/>
</dbReference>
<reference evidence="6 7" key="1">
    <citation type="submission" date="2019-12" db="EMBL/GenBank/DDBJ databases">
        <title>Hybrid Genome Assemblies of two High G+C Isolates from Undergraduate Microbiology Courses.</title>
        <authorList>
            <person name="Ne Ville C.J."/>
            <person name="Enright D."/>
            <person name="Hernandez I."/>
            <person name="Dodsworth J."/>
            <person name="Orwin P.M."/>
        </authorList>
    </citation>
    <scope>NUCLEOTIDE SEQUENCE [LARGE SCALE GENOMIC DNA]</scope>
    <source>
        <strain evidence="6 7">CSUSB</strain>
    </source>
</reference>
<evidence type="ECO:0000256" key="2">
    <source>
        <dbReference type="ARBA" id="ARBA00023015"/>
    </source>
</evidence>
<dbReference type="Pfam" id="PF00126">
    <property type="entry name" value="HTH_1"/>
    <property type="match status" value="1"/>
</dbReference>
<proteinExistence type="inferred from homology"/>
<dbReference type="InterPro" id="IPR000847">
    <property type="entry name" value="LysR_HTH_N"/>
</dbReference>
<dbReference type="InterPro" id="IPR050950">
    <property type="entry name" value="HTH-type_LysR_regulators"/>
</dbReference>
<dbReference type="PANTHER" id="PTHR30419">
    <property type="entry name" value="HTH-TYPE TRANSCRIPTIONAL REGULATOR YBHD"/>
    <property type="match status" value="1"/>
</dbReference>
<dbReference type="Pfam" id="PF03466">
    <property type="entry name" value="LysR_substrate"/>
    <property type="match status" value="1"/>
</dbReference>
<dbReference type="InterPro" id="IPR036390">
    <property type="entry name" value="WH_DNA-bd_sf"/>
</dbReference>
<evidence type="ECO:0000259" key="5">
    <source>
        <dbReference type="PROSITE" id="PS50931"/>
    </source>
</evidence>
<evidence type="ECO:0000313" key="7">
    <source>
        <dbReference type="Proteomes" id="UP000425817"/>
    </source>
</evidence>
<dbReference type="Proteomes" id="UP000425817">
    <property type="component" value="Chromosome"/>
</dbReference>
<dbReference type="OrthoDB" id="9785974at2"/>